<evidence type="ECO:0008006" key="4">
    <source>
        <dbReference type="Google" id="ProtNLM"/>
    </source>
</evidence>
<dbReference type="Proteomes" id="UP000317243">
    <property type="component" value="Unassembled WGS sequence"/>
</dbReference>
<dbReference type="OrthoDB" id="237405at2"/>
<evidence type="ECO:0000256" key="1">
    <source>
        <dbReference type="SAM" id="SignalP"/>
    </source>
</evidence>
<evidence type="ECO:0000313" key="3">
    <source>
        <dbReference type="Proteomes" id="UP000317243"/>
    </source>
</evidence>
<comment type="caution">
    <text evidence="2">The sequence shown here is derived from an EMBL/GenBank/DDBJ whole genome shotgun (WGS) entry which is preliminary data.</text>
</comment>
<name>A0A5C5X783_9PLAN</name>
<dbReference type="RefSeq" id="WP_146509447.1">
    <property type="nucleotide sequence ID" value="NZ_SIHI01000001.1"/>
</dbReference>
<organism evidence="2 3">
    <name type="scientific">Thalassoglobus neptunius</name>
    <dbReference type="NCBI Taxonomy" id="1938619"/>
    <lineage>
        <taxon>Bacteria</taxon>
        <taxon>Pseudomonadati</taxon>
        <taxon>Planctomycetota</taxon>
        <taxon>Planctomycetia</taxon>
        <taxon>Planctomycetales</taxon>
        <taxon>Planctomycetaceae</taxon>
        <taxon>Thalassoglobus</taxon>
    </lineage>
</organism>
<accession>A0A5C5X783</accession>
<keyword evidence="3" id="KW-1185">Reference proteome</keyword>
<feature type="signal peptide" evidence="1">
    <location>
        <begin position="1"/>
        <end position="21"/>
    </location>
</feature>
<dbReference type="EMBL" id="SIHI01000001">
    <property type="protein sequence ID" value="TWT58800.1"/>
    <property type="molecule type" value="Genomic_DNA"/>
</dbReference>
<keyword evidence="1" id="KW-0732">Signal</keyword>
<protein>
    <recommendedName>
        <fullName evidence="4">Phytase-like domain-containing protein</fullName>
    </recommendedName>
</protein>
<evidence type="ECO:0000313" key="2">
    <source>
        <dbReference type="EMBL" id="TWT58800.1"/>
    </source>
</evidence>
<proteinExistence type="predicted"/>
<reference evidence="2 3" key="1">
    <citation type="submission" date="2019-02" db="EMBL/GenBank/DDBJ databases">
        <title>Deep-cultivation of Planctomycetes and their phenomic and genomic characterization uncovers novel biology.</title>
        <authorList>
            <person name="Wiegand S."/>
            <person name="Jogler M."/>
            <person name="Boedeker C."/>
            <person name="Pinto D."/>
            <person name="Vollmers J."/>
            <person name="Rivas-Marin E."/>
            <person name="Kohn T."/>
            <person name="Peeters S.H."/>
            <person name="Heuer A."/>
            <person name="Rast P."/>
            <person name="Oberbeckmann S."/>
            <person name="Bunk B."/>
            <person name="Jeske O."/>
            <person name="Meyerdierks A."/>
            <person name="Storesund J.E."/>
            <person name="Kallscheuer N."/>
            <person name="Luecker S."/>
            <person name="Lage O.M."/>
            <person name="Pohl T."/>
            <person name="Merkel B.J."/>
            <person name="Hornburger P."/>
            <person name="Mueller R.-W."/>
            <person name="Bruemmer F."/>
            <person name="Labrenz M."/>
            <person name="Spormann A.M."/>
            <person name="Op Den Camp H."/>
            <person name="Overmann J."/>
            <person name="Amann R."/>
            <person name="Jetten M.S.M."/>
            <person name="Mascher T."/>
            <person name="Medema M.H."/>
            <person name="Devos D.P."/>
            <person name="Kaster A.-K."/>
            <person name="Ovreas L."/>
            <person name="Rohde M."/>
            <person name="Galperin M.Y."/>
            <person name="Jogler C."/>
        </authorList>
    </citation>
    <scope>NUCLEOTIDE SEQUENCE [LARGE SCALE GENOMIC DNA]</scope>
    <source>
        <strain evidence="2 3">KOR42</strain>
    </source>
</reference>
<gene>
    <name evidence="2" type="ORF">KOR42_21860</name>
</gene>
<dbReference type="AlphaFoldDB" id="A0A5C5X783"/>
<feature type="chain" id="PRO_5023021015" description="Phytase-like domain-containing protein" evidence="1">
    <location>
        <begin position="22"/>
        <end position="364"/>
    </location>
</feature>
<sequence length="364" mass="38333" precursor="true">MIRTLLSLAVLLHFVAASSSAADLYGLSEGTPDIQSAGPMTFGPSGILFIGDPKGAAVFAIQTGDSDGDPTGAEHDLDGVKDAIASAVGASADAVTVNDLAANPETGNAFLLATVEGKGPVLLRVSGDKAEVVSLEKIHFAKKELTDAPEDAVVGEGRRKRNLRDDSITDIAFVDGEIIVSGLRKADSPSGVRTMVFPFNKADKGASLEIYHAAHGRSEDSSAIRTFVPFVIDGEPNLLAGFVCTPLVKFPISAVDSTDRIQGTTVAELGNRNRPLDMIVYTKNGEQYLLLTNSARGVMKISTNDIERPEGLTERVEGGGTAGQTYETVSSWQNVVELDKLNSTHAVVLIDDGGQLNLKTVELP</sequence>